<dbReference type="AlphaFoldDB" id="A0A3S4RVJ9"/>
<proteinExistence type="inferred from homology"/>
<evidence type="ECO:0000256" key="2">
    <source>
        <dbReference type="ARBA" id="ARBA00022598"/>
    </source>
</evidence>
<dbReference type="EMBL" id="LR134355">
    <property type="protein sequence ID" value="VEG49917.1"/>
    <property type="molecule type" value="Genomic_DNA"/>
</dbReference>
<name>A0A3S4RVJ9_MYCCI</name>
<dbReference type="PANTHER" id="PTHR43785">
    <property type="entry name" value="GAMMA-GLUTAMYLPUTRESCINE SYNTHETASE"/>
    <property type="match status" value="1"/>
</dbReference>
<dbReference type="SUPFAM" id="SSF55931">
    <property type="entry name" value="Glutamine synthetase/guanido kinase"/>
    <property type="match status" value="1"/>
</dbReference>
<evidence type="ECO:0000256" key="4">
    <source>
        <dbReference type="RuleBase" id="RU000384"/>
    </source>
</evidence>
<organism evidence="6 7">
    <name type="scientific">Mycolicibacterium chitae</name>
    <name type="common">Mycobacterium chitae</name>
    <dbReference type="NCBI Taxonomy" id="1792"/>
    <lineage>
        <taxon>Bacteria</taxon>
        <taxon>Bacillati</taxon>
        <taxon>Actinomycetota</taxon>
        <taxon>Actinomycetes</taxon>
        <taxon>Mycobacteriales</taxon>
        <taxon>Mycobacteriaceae</taxon>
        <taxon>Mycolicibacterium</taxon>
    </lineage>
</organism>
<keyword evidence="7" id="KW-1185">Reference proteome</keyword>
<dbReference type="Gene3D" id="3.30.590.10">
    <property type="entry name" value="Glutamine synthetase/guanido kinase, catalytic domain"/>
    <property type="match status" value="1"/>
</dbReference>
<evidence type="ECO:0000256" key="1">
    <source>
        <dbReference type="ARBA" id="ARBA00009897"/>
    </source>
</evidence>
<dbReference type="PANTHER" id="PTHR43785:SF12">
    <property type="entry name" value="TYPE-1 GLUTAMINE SYNTHETASE 2"/>
    <property type="match status" value="1"/>
</dbReference>
<evidence type="ECO:0000313" key="6">
    <source>
        <dbReference type="EMBL" id="VEG49917.1"/>
    </source>
</evidence>
<evidence type="ECO:0000313" key="7">
    <source>
        <dbReference type="Proteomes" id="UP000282551"/>
    </source>
</evidence>
<evidence type="ECO:0000259" key="5">
    <source>
        <dbReference type="PROSITE" id="PS51987"/>
    </source>
</evidence>
<protein>
    <submittedName>
        <fullName evidence="6">Glutamine synthetase</fullName>
        <ecNumber evidence="6">6.3.1.2</ecNumber>
    </submittedName>
</protein>
<evidence type="ECO:0000256" key="3">
    <source>
        <dbReference type="PROSITE-ProRule" id="PRU01331"/>
    </source>
</evidence>
<sequence>MDTLNDIDSSYSAKAQELADAGVRYVTASWADIFGRNRAKSHPVGLLPELMAGFARYTPRGINGIGAMDPVEEEVTALPDIDTLTVLPWDNRFAWMASDMWSDKGEPFSLCPRSILKKQIERAANQGYRCTLGIEPEFYVYRPDDLNSGGFGSLTATGGIEPSPAYDVETSYDVADFLDDVVSTMEQIGLKAFALGAEGGVGQFEIDFYYKDLLEMADRVTLFRLMVHQVAKRHGLAVTFMPKPFANLWGSGAHFNLGLYSVDGSGESVLRLGNPAIPGEEEWSKESKYFVGGLLKHARALTAITNPLVNSYKRLTPRLVDGSVSWAPIKIAYGPNNRSCMIRLPENRPAIEVRNPDASANVYLAGAFLLAAGLDGIANEIDPGPEITELASERAEISRLPRTLLEAVEAFEADELTYEVFSEDFIKDYAETKRMEWEKDHLPVGDAERADHLVYF</sequence>
<dbReference type="SUPFAM" id="SSF54368">
    <property type="entry name" value="Glutamine synthetase, N-terminal domain"/>
    <property type="match status" value="1"/>
</dbReference>
<dbReference type="SMART" id="SM01230">
    <property type="entry name" value="Gln-synt_C"/>
    <property type="match status" value="1"/>
</dbReference>
<feature type="domain" description="GS catalytic" evidence="5">
    <location>
        <begin position="112"/>
        <end position="456"/>
    </location>
</feature>
<dbReference type="GO" id="GO:0006542">
    <property type="term" value="P:glutamine biosynthetic process"/>
    <property type="evidence" value="ECO:0007669"/>
    <property type="project" value="InterPro"/>
</dbReference>
<dbReference type="PROSITE" id="PS51987">
    <property type="entry name" value="GS_CATALYTIC"/>
    <property type="match status" value="1"/>
</dbReference>
<dbReference type="InterPro" id="IPR008146">
    <property type="entry name" value="Gln_synth_cat_dom"/>
</dbReference>
<dbReference type="Pfam" id="PF00120">
    <property type="entry name" value="Gln-synt_C"/>
    <property type="match status" value="1"/>
</dbReference>
<gene>
    <name evidence="6" type="primary">glnT</name>
    <name evidence="6" type="ORF">NCTC10485_04231</name>
</gene>
<reference evidence="6 7" key="1">
    <citation type="submission" date="2018-12" db="EMBL/GenBank/DDBJ databases">
        <authorList>
            <consortium name="Pathogen Informatics"/>
        </authorList>
    </citation>
    <scope>NUCLEOTIDE SEQUENCE [LARGE SCALE GENOMIC DNA]</scope>
    <source>
        <strain evidence="6 7">NCTC10485</strain>
    </source>
</reference>
<dbReference type="Proteomes" id="UP000282551">
    <property type="component" value="Chromosome"/>
</dbReference>
<dbReference type="InterPro" id="IPR036651">
    <property type="entry name" value="Gln_synt_N_sf"/>
</dbReference>
<comment type="similarity">
    <text evidence="1 3 4">Belongs to the glutamine synthetase family.</text>
</comment>
<dbReference type="Gene3D" id="3.10.20.70">
    <property type="entry name" value="Glutamine synthetase, N-terminal domain"/>
    <property type="match status" value="1"/>
</dbReference>
<accession>A0A3S4RVJ9</accession>
<dbReference type="RefSeq" id="WP_126335529.1">
    <property type="nucleotide sequence ID" value="NZ_AP022604.1"/>
</dbReference>
<keyword evidence="2 6" id="KW-0436">Ligase</keyword>
<dbReference type="EC" id="6.3.1.2" evidence="6"/>
<dbReference type="InterPro" id="IPR014746">
    <property type="entry name" value="Gln_synth/guanido_kin_cat_dom"/>
</dbReference>
<dbReference type="OrthoDB" id="9807095at2"/>
<dbReference type="GO" id="GO:0004356">
    <property type="term" value="F:glutamine synthetase activity"/>
    <property type="evidence" value="ECO:0007669"/>
    <property type="project" value="UniProtKB-EC"/>
</dbReference>